<evidence type="ECO:0000313" key="3">
    <source>
        <dbReference type="EMBL" id="KFD67967.1"/>
    </source>
</evidence>
<organism evidence="2 4">
    <name type="scientific">Trichuris suis</name>
    <name type="common">pig whipworm</name>
    <dbReference type="NCBI Taxonomy" id="68888"/>
    <lineage>
        <taxon>Eukaryota</taxon>
        <taxon>Metazoa</taxon>
        <taxon>Ecdysozoa</taxon>
        <taxon>Nematoda</taxon>
        <taxon>Enoplea</taxon>
        <taxon>Dorylaimia</taxon>
        <taxon>Trichinellida</taxon>
        <taxon>Trichuridae</taxon>
        <taxon>Trichuris</taxon>
    </lineage>
</organism>
<dbReference type="EMBL" id="KL363194">
    <property type="protein sequence ID" value="KFD56403.1"/>
    <property type="molecule type" value="Genomic_DNA"/>
</dbReference>
<accession>A0A085MGQ7</accession>
<name>A0A085MGQ7_9BILA</name>
<dbReference type="EMBL" id="KL367509">
    <property type="protein sequence ID" value="KFD67967.1"/>
    <property type="molecule type" value="Genomic_DNA"/>
</dbReference>
<reference evidence="2 4" key="1">
    <citation type="journal article" date="2014" name="Nat. Genet.">
        <title>Genome and transcriptome of the porcine whipworm Trichuris suis.</title>
        <authorList>
            <person name="Jex A.R."/>
            <person name="Nejsum P."/>
            <person name="Schwarz E.M."/>
            <person name="Hu L."/>
            <person name="Young N.D."/>
            <person name="Hall R.S."/>
            <person name="Korhonen P.K."/>
            <person name="Liao S."/>
            <person name="Thamsborg S."/>
            <person name="Xia J."/>
            <person name="Xu P."/>
            <person name="Wang S."/>
            <person name="Scheerlinck J.P."/>
            <person name="Hofmann A."/>
            <person name="Sternberg P.W."/>
            <person name="Wang J."/>
            <person name="Gasser R.B."/>
        </authorList>
    </citation>
    <scope>NUCLEOTIDE SEQUENCE [LARGE SCALE GENOMIC DNA]</scope>
    <source>
        <strain evidence="3">DCEP-RM93F</strain>
        <strain evidence="2">DCEP-RM93M</strain>
    </source>
</reference>
<feature type="compositionally biased region" description="Low complexity" evidence="1">
    <location>
        <begin position="49"/>
        <end position="58"/>
    </location>
</feature>
<proteinExistence type="predicted"/>
<dbReference type="Proteomes" id="UP000030764">
    <property type="component" value="Unassembled WGS sequence"/>
</dbReference>
<gene>
    <name evidence="2" type="ORF">M513_02858</name>
    <name evidence="3" type="ORF">M514_02858</name>
</gene>
<protein>
    <submittedName>
        <fullName evidence="2">Uncharacterized protein</fullName>
    </submittedName>
</protein>
<dbReference type="Proteomes" id="UP000030758">
    <property type="component" value="Unassembled WGS sequence"/>
</dbReference>
<evidence type="ECO:0000313" key="2">
    <source>
        <dbReference type="EMBL" id="KFD56403.1"/>
    </source>
</evidence>
<evidence type="ECO:0000313" key="4">
    <source>
        <dbReference type="Proteomes" id="UP000030764"/>
    </source>
</evidence>
<evidence type="ECO:0000256" key="1">
    <source>
        <dbReference type="SAM" id="MobiDB-lite"/>
    </source>
</evidence>
<sequence length="75" mass="8259">MVLTGRRGPEHLNVDKSIVLVTNYGIFQKSDIHPSRQTEKQFEAPLIMSSPSSSSSSLRLLGGLLGLSSPRRHEN</sequence>
<dbReference type="AlphaFoldDB" id="A0A085MGQ7"/>
<keyword evidence="4" id="KW-1185">Reference proteome</keyword>
<feature type="region of interest" description="Disordered" evidence="1">
    <location>
        <begin position="32"/>
        <end position="58"/>
    </location>
</feature>
<feature type="compositionally biased region" description="Basic and acidic residues" evidence="1">
    <location>
        <begin position="32"/>
        <end position="42"/>
    </location>
</feature>